<name>A0A7X4H249_9BURK</name>
<dbReference type="EMBL" id="WWCR01000018">
    <property type="protein sequence ID" value="MYM73932.1"/>
    <property type="molecule type" value="Genomic_DNA"/>
</dbReference>
<evidence type="ECO:0000313" key="1">
    <source>
        <dbReference type="EMBL" id="MYM73932.1"/>
    </source>
</evidence>
<dbReference type="GO" id="GO:0003676">
    <property type="term" value="F:nucleic acid binding"/>
    <property type="evidence" value="ECO:0007669"/>
    <property type="project" value="InterPro"/>
</dbReference>
<gene>
    <name evidence="1" type="ORF">GTP56_17230</name>
</gene>
<dbReference type="Proteomes" id="UP000469734">
    <property type="component" value="Unassembled WGS sequence"/>
</dbReference>
<organism evidence="1 2">
    <name type="scientific">Duganella margarita</name>
    <dbReference type="NCBI Taxonomy" id="2692170"/>
    <lineage>
        <taxon>Bacteria</taxon>
        <taxon>Pseudomonadati</taxon>
        <taxon>Pseudomonadota</taxon>
        <taxon>Betaproteobacteria</taxon>
        <taxon>Burkholderiales</taxon>
        <taxon>Oxalobacteraceae</taxon>
        <taxon>Telluria group</taxon>
        <taxon>Duganella</taxon>
    </lineage>
</organism>
<sequence length="297" mass="34191">MESHQDIEEPILQCTVGGMPVDLSIWSYPDEGAMDEPKRQQYFARKRVVELYIEGASSKTIRKQCGIGRRRVYELIRTRCLATHPDGLCYGWRGLVPELRIHGYKRKSPLDIDVFGRGGSGALQLFIEQEPELAEQFRRRVLKSSQKNNLELIKIKIIDHWKWLVERLQEREYETKGKWPFNTENCGYQSVYRWTKSILSSNPNRAALVVGGPDISQKMKSGDGVDRPVSYMLQRVEMDAHKLDGRFCVLIPDPVGGFIPRIIYRLWVIVLIEVKSRVVLGYHLSLGREVSAGVYPQ</sequence>
<dbReference type="AlphaFoldDB" id="A0A7X4H249"/>
<reference evidence="1 2" key="1">
    <citation type="submission" date="2019-12" db="EMBL/GenBank/DDBJ databases">
        <title>Novel species isolated from a subtropical stream in China.</title>
        <authorList>
            <person name="Lu H."/>
        </authorList>
    </citation>
    <scope>NUCLEOTIDE SEQUENCE [LARGE SCALE GENOMIC DNA]</scope>
    <source>
        <strain evidence="1 2">FT134W</strain>
    </source>
</reference>
<dbReference type="Gene3D" id="3.30.420.10">
    <property type="entry name" value="Ribonuclease H-like superfamily/Ribonuclease H"/>
    <property type="match status" value="1"/>
</dbReference>
<proteinExistence type="predicted"/>
<comment type="caution">
    <text evidence="1">The sequence shown here is derived from an EMBL/GenBank/DDBJ whole genome shotgun (WGS) entry which is preliminary data.</text>
</comment>
<dbReference type="InterPro" id="IPR036397">
    <property type="entry name" value="RNaseH_sf"/>
</dbReference>
<protein>
    <submittedName>
        <fullName evidence="1">Uncharacterized protein</fullName>
    </submittedName>
</protein>
<accession>A0A7X4H249</accession>
<evidence type="ECO:0000313" key="2">
    <source>
        <dbReference type="Proteomes" id="UP000469734"/>
    </source>
</evidence>
<dbReference type="RefSeq" id="WP_161050987.1">
    <property type="nucleotide sequence ID" value="NZ_WWCR01000018.1"/>
</dbReference>